<evidence type="ECO:0000313" key="4">
    <source>
        <dbReference type="Proteomes" id="UP000727857"/>
    </source>
</evidence>
<feature type="non-terminal residue" evidence="3">
    <location>
        <position position="160"/>
    </location>
</feature>
<gene>
    <name evidence="3" type="ORF">IAB16_06505</name>
</gene>
<dbReference type="EMBL" id="JADINF010000164">
    <property type="protein sequence ID" value="MBO8424654.1"/>
    <property type="molecule type" value="Genomic_DNA"/>
</dbReference>
<dbReference type="InterPro" id="IPR042229">
    <property type="entry name" value="Listeria/Bacterioides_rpt_sf"/>
</dbReference>
<dbReference type="AlphaFoldDB" id="A0A940DHR9"/>
<feature type="signal peptide" evidence="2">
    <location>
        <begin position="1"/>
        <end position="23"/>
    </location>
</feature>
<dbReference type="Pfam" id="PF09479">
    <property type="entry name" value="Flg_new"/>
    <property type="match status" value="2"/>
</dbReference>
<reference evidence="3" key="2">
    <citation type="journal article" date="2021" name="PeerJ">
        <title>Extensive microbial diversity within the chicken gut microbiome revealed by metagenomics and culture.</title>
        <authorList>
            <person name="Gilroy R."/>
            <person name="Ravi A."/>
            <person name="Getino M."/>
            <person name="Pursley I."/>
            <person name="Horton D.L."/>
            <person name="Alikhan N.F."/>
            <person name="Baker D."/>
            <person name="Gharbi K."/>
            <person name="Hall N."/>
            <person name="Watson M."/>
            <person name="Adriaenssens E.M."/>
            <person name="Foster-Nyarko E."/>
            <person name="Jarju S."/>
            <person name="Secka A."/>
            <person name="Antonio M."/>
            <person name="Oren A."/>
            <person name="Chaudhuri R.R."/>
            <person name="La Ragione R."/>
            <person name="Hildebrand F."/>
            <person name="Pallen M.J."/>
        </authorList>
    </citation>
    <scope>NUCLEOTIDE SEQUENCE</scope>
    <source>
        <strain evidence="3">517</strain>
    </source>
</reference>
<dbReference type="NCBIfam" id="TIGR02543">
    <property type="entry name" value="List_Bact_rpt"/>
    <property type="match status" value="1"/>
</dbReference>
<comment type="caution">
    <text evidence="3">The sequence shown here is derived from an EMBL/GenBank/DDBJ whole genome shotgun (WGS) entry which is preliminary data.</text>
</comment>
<reference evidence="3" key="1">
    <citation type="submission" date="2020-10" db="EMBL/GenBank/DDBJ databases">
        <authorList>
            <person name="Gilroy R."/>
        </authorList>
    </citation>
    <scope>NUCLEOTIDE SEQUENCE</scope>
    <source>
        <strain evidence="3">517</strain>
    </source>
</reference>
<dbReference type="PROSITE" id="PS51257">
    <property type="entry name" value="PROKAR_LIPOPROTEIN"/>
    <property type="match status" value="1"/>
</dbReference>
<comment type="subcellular location">
    <subcellularLocation>
        <location evidence="1">Cell envelope</location>
    </subcellularLocation>
</comment>
<proteinExistence type="predicted"/>
<accession>A0A940DHR9</accession>
<organism evidence="3 4">
    <name type="scientific">Candidatus Stercoripulliclostridium pullicola</name>
    <dbReference type="NCBI Taxonomy" id="2840953"/>
    <lineage>
        <taxon>Bacteria</taxon>
        <taxon>Bacillati</taxon>
        <taxon>Bacillota</taxon>
        <taxon>Clostridia</taxon>
        <taxon>Eubacteriales</taxon>
        <taxon>Candidatus Stercoripulliclostridium</taxon>
    </lineage>
</organism>
<protein>
    <submittedName>
        <fullName evidence="3">InlB B-repeat-containing protein</fullName>
    </submittedName>
</protein>
<name>A0A940DHR9_9FIRM</name>
<dbReference type="Proteomes" id="UP000727857">
    <property type="component" value="Unassembled WGS sequence"/>
</dbReference>
<evidence type="ECO:0000256" key="2">
    <source>
        <dbReference type="SAM" id="SignalP"/>
    </source>
</evidence>
<evidence type="ECO:0000313" key="3">
    <source>
        <dbReference type="EMBL" id="MBO8424654.1"/>
    </source>
</evidence>
<evidence type="ECO:0000256" key="1">
    <source>
        <dbReference type="ARBA" id="ARBA00004196"/>
    </source>
</evidence>
<sequence>MSKKLKLTFLIVTLLLLIATLIAACNSDTYTVTFVVDGGTYKSVTVQSGKTVTAFPAEPVKNGYYFDAWYFDNDVWTQPFGTTTAVISDVTVYAHWLPVPVAEARTFTVTFDSMGGSAVSPLKVTEGKTFTLPRAPERTDYNFDGWFLDKGYSVEFTESY</sequence>
<keyword evidence="2" id="KW-0732">Signal</keyword>
<feature type="chain" id="PRO_5038919905" evidence="2">
    <location>
        <begin position="24"/>
        <end position="160"/>
    </location>
</feature>
<dbReference type="InterPro" id="IPR013378">
    <property type="entry name" value="InlB-like_B-rpt"/>
</dbReference>
<dbReference type="GO" id="GO:0030313">
    <property type="term" value="C:cell envelope"/>
    <property type="evidence" value="ECO:0007669"/>
    <property type="project" value="UniProtKB-SubCell"/>
</dbReference>
<dbReference type="Gene3D" id="2.60.40.4270">
    <property type="entry name" value="Listeria-Bacteroides repeat domain"/>
    <property type="match status" value="2"/>
</dbReference>